<evidence type="ECO:0008006" key="3">
    <source>
        <dbReference type="Google" id="ProtNLM"/>
    </source>
</evidence>
<keyword evidence="2" id="KW-1185">Reference proteome</keyword>
<dbReference type="EMBL" id="FNUT01000004">
    <property type="protein sequence ID" value="SEG02040.1"/>
    <property type="molecule type" value="Genomic_DNA"/>
</dbReference>
<dbReference type="InterPro" id="IPR025563">
    <property type="entry name" value="DUF4286"/>
</dbReference>
<gene>
    <name evidence="1" type="ORF">SAMN05421877_104141</name>
</gene>
<evidence type="ECO:0000313" key="1">
    <source>
        <dbReference type="EMBL" id="SEG02040.1"/>
    </source>
</evidence>
<organism evidence="1 2">
    <name type="scientific">Sphingobacterium lactis</name>
    <dbReference type="NCBI Taxonomy" id="797291"/>
    <lineage>
        <taxon>Bacteria</taxon>
        <taxon>Pseudomonadati</taxon>
        <taxon>Bacteroidota</taxon>
        <taxon>Sphingobacteriia</taxon>
        <taxon>Sphingobacteriales</taxon>
        <taxon>Sphingobacteriaceae</taxon>
        <taxon>Sphingobacterium</taxon>
    </lineage>
</organism>
<evidence type="ECO:0000313" key="2">
    <source>
        <dbReference type="Proteomes" id="UP000236731"/>
    </source>
</evidence>
<name>A0A1H5WRY1_9SPHI</name>
<dbReference type="AlphaFoldDB" id="A0A1H5WRY1"/>
<accession>A0A1H5WRY1</accession>
<dbReference type="Pfam" id="PF14114">
    <property type="entry name" value="DUF4286"/>
    <property type="match status" value="1"/>
</dbReference>
<dbReference type="RefSeq" id="WP_103905795.1">
    <property type="nucleotide sequence ID" value="NZ_CP049246.1"/>
</dbReference>
<proteinExistence type="predicted"/>
<reference evidence="2" key="1">
    <citation type="submission" date="2016-10" db="EMBL/GenBank/DDBJ databases">
        <authorList>
            <person name="Varghese N."/>
            <person name="Submissions S."/>
        </authorList>
    </citation>
    <scope>NUCLEOTIDE SEQUENCE [LARGE SCALE GENOMIC DNA]</scope>
    <source>
        <strain evidence="2">DSM 22361</strain>
    </source>
</reference>
<protein>
    <recommendedName>
        <fullName evidence="3">His-Xaa-Ser system protein HxsD</fullName>
    </recommendedName>
</protein>
<dbReference type="OrthoDB" id="1121837at2"/>
<dbReference type="Proteomes" id="UP000236731">
    <property type="component" value="Unassembled WGS sequence"/>
</dbReference>
<sequence>MFLYNVSLIIEDSIHLELLDYTKKVLQQHPDSTLKLLKMLHSPHEGQTYCLQAVVNSEVDIEGLRELVIRKIQEQINARHPEKAFLFESIMQYIPHD</sequence>